<accession>A0A090RG99</accession>
<dbReference type="AlphaFoldDB" id="A0A090RG99"/>
<sequence length="47" mass="5486">MRLFTLPAQRAAELAYFQAIKKQLVRKGFIALVEVWAGGRLRVRRKQ</sequence>
<organism evidence="1 2">
    <name type="scientific">Photobacterium aphoticum</name>
    <dbReference type="NCBI Taxonomy" id="754436"/>
    <lineage>
        <taxon>Bacteria</taxon>
        <taxon>Pseudomonadati</taxon>
        <taxon>Pseudomonadota</taxon>
        <taxon>Gammaproteobacteria</taxon>
        <taxon>Vibrionales</taxon>
        <taxon>Vibrionaceae</taxon>
        <taxon>Photobacterium</taxon>
    </lineage>
</organism>
<dbReference type="EMBL" id="BBMN01000012">
    <property type="protein sequence ID" value="GAL06572.1"/>
    <property type="molecule type" value="Genomic_DNA"/>
</dbReference>
<protein>
    <submittedName>
        <fullName evidence="1">Uncharacterized protein</fullName>
    </submittedName>
</protein>
<dbReference type="Proteomes" id="UP000029227">
    <property type="component" value="Unassembled WGS sequence"/>
</dbReference>
<comment type="caution">
    <text evidence="1">The sequence shown here is derived from an EMBL/GenBank/DDBJ whole genome shotgun (WGS) entry which is preliminary data.</text>
</comment>
<dbReference type="STRING" id="754436.JCM19237_2669"/>
<reference evidence="1 2" key="1">
    <citation type="journal article" date="2014" name="Genome Announc.">
        <title>Draft Genome Sequences of Two Vibrionaceae Species, Vibrio ponticus C121 and Photobacterium aphoticum C119, Isolated as Coral Reef Microbiota.</title>
        <authorList>
            <person name="Al-saari N."/>
            <person name="Meirelles P.M."/>
            <person name="Mino S."/>
            <person name="Suda W."/>
            <person name="Oshima K."/>
            <person name="Hattori M."/>
            <person name="Ohkuma M."/>
            <person name="Thompson F.L."/>
            <person name="Gomez-Gil B."/>
            <person name="Sawabe T."/>
            <person name="Sawabe T."/>
        </authorList>
    </citation>
    <scope>NUCLEOTIDE SEQUENCE [LARGE SCALE GENOMIC DNA]</scope>
    <source>
        <strain evidence="1 2">JCM 19237</strain>
    </source>
</reference>
<gene>
    <name evidence="1" type="ORF">JCM19237_2669</name>
</gene>
<proteinExistence type="predicted"/>
<evidence type="ECO:0000313" key="1">
    <source>
        <dbReference type="EMBL" id="GAL06572.1"/>
    </source>
</evidence>
<name>A0A090RG99_9GAMM</name>
<evidence type="ECO:0000313" key="2">
    <source>
        <dbReference type="Proteomes" id="UP000029227"/>
    </source>
</evidence>